<evidence type="ECO:0000313" key="1">
    <source>
        <dbReference type="EMBL" id="MBA2851778.1"/>
    </source>
</evidence>
<reference evidence="1 2" key="1">
    <citation type="submission" date="2020-07" db="EMBL/GenBank/DDBJ databases">
        <title>Genomic Encyclopedia of Type Strains, Phase IV (KMG-V): Genome sequencing to study the core and pangenomes of soil and plant-associated prokaryotes.</title>
        <authorList>
            <person name="Whitman W."/>
        </authorList>
    </citation>
    <scope>NUCLEOTIDE SEQUENCE [LARGE SCALE GENOMIC DNA]</scope>
    <source>
        <strain evidence="1 2">A1</strain>
    </source>
</reference>
<name>A0A7J9NVR8_METMI</name>
<dbReference type="RefSeq" id="WP_181501598.1">
    <property type="nucleotide sequence ID" value="NZ_JACDUH010000003.1"/>
</dbReference>
<gene>
    <name evidence="1" type="ORF">HNP86_001937</name>
</gene>
<dbReference type="EMBL" id="JACDUH010000003">
    <property type="protein sequence ID" value="MBA2851778.1"/>
    <property type="molecule type" value="Genomic_DNA"/>
</dbReference>
<sequence length="178" mass="19716">MTDIITPPTGSRIGKTALTIGNVLTARINEFIDENTKYYESISEEKAYLPMCEFLGVTTSPISEAADMYSDNSVMARSMIIDFAGCSFNSFTNEKINVSYYYGFTISEASLEPTLDALDVLIHLCFSVVAEANDIEGIQNLQLRVTDGKKQKTDVGSMHVYRYVIIADCTAQINPIHL</sequence>
<proteinExistence type="predicted"/>
<dbReference type="AlphaFoldDB" id="A0A7J9NVR8"/>
<dbReference type="Proteomes" id="UP000564425">
    <property type="component" value="Unassembled WGS sequence"/>
</dbReference>
<protein>
    <submittedName>
        <fullName evidence="1">Uncharacterized protein</fullName>
    </submittedName>
</protein>
<organism evidence="1 2">
    <name type="scientific">Methanococcus maripaludis</name>
    <name type="common">Methanococcus deltae</name>
    <dbReference type="NCBI Taxonomy" id="39152"/>
    <lineage>
        <taxon>Archaea</taxon>
        <taxon>Methanobacteriati</taxon>
        <taxon>Methanobacteriota</taxon>
        <taxon>Methanomada group</taxon>
        <taxon>Methanococci</taxon>
        <taxon>Methanococcales</taxon>
        <taxon>Methanococcaceae</taxon>
        <taxon>Methanococcus</taxon>
    </lineage>
</organism>
<comment type="caution">
    <text evidence="1">The sequence shown here is derived from an EMBL/GenBank/DDBJ whole genome shotgun (WGS) entry which is preliminary data.</text>
</comment>
<evidence type="ECO:0000313" key="2">
    <source>
        <dbReference type="Proteomes" id="UP000564425"/>
    </source>
</evidence>
<accession>A0A7J9NVR8</accession>